<dbReference type="Pfam" id="PF06925">
    <property type="entry name" value="MGDG_synth"/>
    <property type="match status" value="1"/>
</dbReference>
<sequence length="70" mass="7832">MIEAKRPDAIINVFPFGAAPEIAHESDILSFTVLTDYALHARWVHPGTDKYFVATPVLNCWRSLRSFGGN</sequence>
<accession>A0A559K4I2</accession>
<reference evidence="2 3" key="1">
    <citation type="submission" date="2019-07" db="EMBL/GenBank/DDBJ databases">
        <authorList>
            <person name="Kim J."/>
        </authorList>
    </citation>
    <scope>NUCLEOTIDE SEQUENCE [LARGE SCALE GENOMIC DNA]</scope>
    <source>
        <strain evidence="2 3">JC52</strain>
    </source>
</reference>
<dbReference type="GO" id="GO:0016020">
    <property type="term" value="C:membrane"/>
    <property type="evidence" value="ECO:0007669"/>
    <property type="project" value="GOC"/>
</dbReference>
<keyword evidence="3" id="KW-1185">Reference proteome</keyword>
<evidence type="ECO:0000259" key="1">
    <source>
        <dbReference type="Pfam" id="PF06925"/>
    </source>
</evidence>
<dbReference type="Proteomes" id="UP000317036">
    <property type="component" value="Unassembled WGS sequence"/>
</dbReference>
<name>A0A559K4I2_9BACL</name>
<organism evidence="2 3">
    <name type="scientific">Paenibacillus cremeus</name>
    <dbReference type="NCBI Taxonomy" id="2163881"/>
    <lineage>
        <taxon>Bacteria</taxon>
        <taxon>Bacillati</taxon>
        <taxon>Bacillota</taxon>
        <taxon>Bacilli</taxon>
        <taxon>Bacillales</taxon>
        <taxon>Paenibacillaceae</taxon>
        <taxon>Paenibacillus</taxon>
    </lineage>
</organism>
<dbReference type="GO" id="GO:0016758">
    <property type="term" value="F:hexosyltransferase activity"/>
    <property type="evidence" value="ECO:0007669"/>
    <property type="project" value="InterPro"/>
</dbReference>
<dbReference type="EMBL" id="VNJI01000044">
    <property type="protein sequence ID" value="TVY07034.1"/>
    <property type="molecule type" value="Genomic_DNA"/>
</dbReference>
<comment type="caution">
    <text evidence="2">The sequence shown here is derived from an EMBL/GenBank/DDBJ whole genome shotgun (WGS) entry which is preliminary data.</text>
</comment>
<dbReference type="AlphaFoldDB" id="A0A559K4I2"/>
<proteinExistence type="predicted"/>
<dbReference type="InterPro" id="IPR009695">
    <property type="entry name" value="Diacylglyc_glucosyltr_N"/>
</dbReference>
<protein>
    <recommendedName>
        <fullName evidence="1">Diacylglycerol glucosyltransferase N-terminal domain-containing protein</fullName>
    </recommendedName>
</protein>
<evidence type="ECO:0000313" key="3">
    <source>
        <dbReference type="Proteomes" id="UP000317036"/>
    </source>
</evidence>
<dbReference type="GO" id="GO:0009247">
    <property type="term" value="P:glycolipid biosynthetic process"/>
    <property type="evidence" value="ECO:0007669"/>
    <property type="project" value="InterPro"/>
</dbReference>
<evidence type="ECO:0000313" key="2">
    <source>
        <dbReference type="EMBL" id="TVY07034.1"/>
    </source>
</evidence>
<feature type="domain" description="Diacylglycerol glucosyltransferase N-terminal" evidence="1">
    <location>
        <begin position="2"/>
        <end position="56"/>
    </location>
</feature>
<dbReference type="OrthoDB" id="9815663at2"/>
<gene>
    <name evidence="2" type="ORF">FPZ49_26100</name>
</gene>